<evidence type="ECO:0000313" key="6">
    <source>
        <dbReference type="Proteomes" id="UP001179614"/>
    </source>
</evidence>
<dbReference type="PANTHER" id="PTHR44688">
    <property type="entry name" value="DNA-BINDING TRANSCRIPTIONAL ACTIVATOR DEVR_DOSR"/>
    <property type="match status" value="1"/>
</dbReference>
<dbReference type="PROSITE" id="PS00622">
    <property type="entry name" value="HTH_LUXR_1"/>
    <property type="match status" value="1"/>
</dbReference>
<organism evidence="5 6">
    <name type="scientific">Bradyrhizobium xenonodulans</name>
    <dbReference type="NCBI Taxonomy" id="2736875"/>
    <lineage>
        <taxon>Bacteria</taxon>
        <taxon>Pseudomonadati</taxon>
        <taxon>Pseudomonadota</taxon>
        <taxon>Alphaproteobacteria</taxon>
        <taxon>Hyphomicrobiales</taxon>
        <taxon>Nitrobacteraceae</taxon>
        <taxon>Bradyrhizobium</taxon>
    </lineage>
</organism>
<dbReference type="RefSeq" id="WP_270163309.1">
    <property type="nucleotide sequence ID" value="NZ_CP089391.1"/>
</dbReference>
<evidence type="ECO:0000259" key="4">
    <source>
        <dbReference type="PROSITE" id="PS50043"/>
    </source>
</evidence>
<evidence type="ECO:0000256" key="1">
    <source>
        <dbReference type="ARBA" id="ARBA00023015"/>
    </source>
</evidence>
<dbReference type="PRINTS" id="PR00038">
    <property type="entry name" value="HTHLUXR"/>
</dbReference>
<name>A0ABY7MHX4_9BRAD</name>
<dbReference type="EMBL" id="CP089391">
    <property type="protein sequence ID" value="WBL78020.1"/>
    <property type="molecule type" value="Genomic_DNA"/>
</dbReference>
<evidence type="ECO:0000256" key="2">
    <source>
        <dbReference type="ARBA" id="ARBA00023125"/>
    </source>
</evidence>
<accession>A0ABY7MHX4</accession>
<dbReference type="InterPro" id="IPR016032">
    <property type="entry name" value="Sig_transdc_resp-reg_C-effctor"/>
</dbReference>
<keyword evidence="6" id="KW-1185">Reference proteome</keyword>
<dbReference type="PANTHER" id="PTHR44688:SF16">
    <property type="entry name" value="DNA-BINDING TRANSCRIPTIONAL ACTIVATOR DEVR_DOSR"/>
    <property type="match status" value="1"/>
</dbReference>
<dbReference type="SMART" id="SM00421">
    <property type="entry name" value="HTH_LUXR"/>
    <property type="match status" value="1"/>
</dbReference>
<evidence type="ECO:0000256" key="3">
    <source>
        <dbReference type="ARBA" id="ARBA00023163"/>
    </source>
</evidence>
<dbReference type="InterPro" id="IPR000792">
    <property type="entry name" value="Tscrpt_reg_LuxR_C"/>
</dbReference>
<dbReference type="InterPro" id="IPR036693">
    <property type="entry name" value="TF_LuxR_autoind-bd_dom_sf"/>
</dbReference>
<gene>
    <name evidence="5" type="ORF">I3J27_34490</name>
</gene>
<keyword evidence="1" id="KW-0805">Transcription regulation</keyword>
<feature type="domain" description="HTH luxR-type" evidence="4">
    <location>
        <begin position="172"/>
        <end position="237"/>
    </location>
</feature>
<dbReference type="CDD" id="cd06170">
    <property type="entry name" value="LuxR_C_like"/>
    <property type="match status" value="1"/>
</dbReference>
<keyword evidence="2" id="KW-0238">DNA-binding</keyword>
<dbReference type="PROSITE" id="PS50043">
    <property type="entry name" value="HTH_LUXR_2"/>
    <property type="match status" value="1"/>
</dbReference>
<keyword evidence="3" id="KW-0804">Transcription</keyword>
<protein>
    <submittedName>
        <fullName evidence="5">LuxR family transcriptional regulator</fullName>
    </submittedName>
</protein>
<dbReference type="SUPFAM" id="SSF75516">
    <property type="entry name" value="Pheromone-binding domain of LuxR-like quorum-sensing transcription factors"/>
    <property type="match status" value="1"/>
</dbReference>
<proteinExistence type="predicted"/>
<dbReference type="InterPro" id="IPR036388">
    <property type="entry name" value="WH-like_DNA-bd_sf"/>
</dbReference>
<dbReference type="Proteomes" id="UP001179614">
    <property type="component" value="Chromosome"/>
</dbReference>
<dbReference type="Pfam" id="PF00196">
    <property type="entry name" value="GerE"/>
    <property type="match status" value="1"/>
</dbReference>
<dbReference type="Gene3D" id="1.10.10.10">
    <property type="entry name" value="Winged helix-like DNA-binding domain superfamily/Winged helix DNA-binding domain"/>
    <property type="match status" value="1"/>
</dbReference>
<evidence type="ECO:0000313" key="5">
    <source>
        <dbReference type="EMBL" id="WBL78020.1"/>
    </source>
</evidence>
<sequence>MRYVFQAFIDQLIESTDVDDLRLGMAETAAALDLCCFAYLALPSRPDAQPLLISTYPSSWTSHYVQQQYHRFDPVIIQSLRRDKAFEWGLGLGPEVHSEHARQVFEEAARFGIRCGFTVPIHESGVAVATVTFAASERAASFGRSLRRHARILPFMATVFHAHAQRKLRACDQIDGVSLSRREIQCLNWAAQGKSSWEIGRIMGISHYTVAFHLDNARTKLGVRSTIQAVARFVAAGRKT</sequence>
<reference evidence="5" key="1">
    <citation type="submission" date="2021-12" db="EMBL/GenBank/DDBJ databases">
        <title>Bradyrhizobium xenonodulans sp. nov.</title>
        <authorList>
            <person name="Claassens R."/>
            <person name="Venter S.N."/>
            <person name="Beukes C.W."/>
            <person name="Stepkowski T."/>
            <person name="Steenkamp E.T."/>
        </authorList>
    </citation>
    <scope>NUCLEOTIDE SEQUENCE</scope>
    <source>
        <strain evidence="5">14AB</strain>
    </source>
</reference>
<dbReference type="SUPFAM" id="SSF46894">
    <property type="entry name" value="C-terminal effector domain of the bipartite response regulators"/>
    <property type="match status" value="1"/>
</dbReference>
<dbReference type="InterPro" id="IPR005143">
    <property type="entry name" value="TF_LuxR_autoind-bd_dom"/>
</dbReference>
<dbReference type="Pfam" id="PF03472">
    <property type="entry name" value="Autoind_bind"/>
    <property type="match status" value="1"/>
</dbReference>
<dbReference type="Gene3D" id="3.30.450.80">
    <property type="entry name" value="Transcription factor LuxR-like, autoinducer-binding domain"/>
    <property type="match status" value="1"/>
</dbReference>